<dbReference type="Proteomes" id="UP000225277">
    <property type="component" value="Unassembled WGS sequence"/>
</dbReference>
<dbReference type="OrthoDB" id="6077919at2759"/>
<name>A0A2D3UZ16_9PEZI</name>
<keyword evidence="1" id="KW-0479">Metal-binding</keyword>
<dbReference type="EMBL" id="FJUY01000004">
    <property type="protein sequence ID" value="CZT17617.1"/>
    <property type="molecule type" value="Genomic_DNA"/>
</dbReference>
<evidence type="ECO:0000313" key="3">
    <source>
        <dbReference type="EMBL" id="CZT17617.1"/>
    </source>
</evidence>
<reference evidence="3 4" key="1">
    <citation type="submission" date="2016-03" db="EMBL/GenBank/DDBJ databases">
        <authorList>
            <person name="Ploux O."/>
        </authorList>
    </citation>
    <scope>NUCLEOTIDE SEQUENCE [LARGE SCALE GENOMIC DNA]</scope>
    <source>
        <strain evidence="3 4">URUG2</strain>
    </source>
</reference>
<dbReference type="RefSeq" id="XP_023624508.1">
    <property type="nucleotide sequence ID" value="XM_023768740.1"/>
</dbReference>
<organism evidence="3 4">
    <name type="scientific">Ramularia collo-cygni</name>
    <dbReference type="NCBI Taxonomy" id="112498"/>
    <lineage>
        <taxon>Eukaryota</taxon>
        <taxon>Fungi</taxon>
        <taxon>Dikarya</taxon>
        <taxon>Ascomycota</taxon>
        <taxon>Pezizomycotina</taxon>
        <taxon>Dothideomycetes</taxon>
        <taxon>Dothideomycetidae</taxon>
        <taxon>Mycosphaerellales</taxon>
        <taxon>Mycosphaerellaceae</taxon>
        <taxon>Ramularia</taxon>
    </lineage>
</organism>
<dbReference type="SUPFAM" id="SSF57667">
    <property type="entry name" value="beta-beta-alpha zinc fingers"/>
    <property type="match status" value="1"/>
</dbReference>
<evidence type="ECO:0000313" key="4">
    <source>
        <dbReference type="Proteomes" id="UP000225277"/>
    </source>
</evidence>
<dbReference type="GO" id="GO:0008270">
    <property type="term" value="F:zinc ion binding"/>
    <property type="evidence" value="ECO:0007669"/>
    <property type="project" value="UniProtKB-KW"/>
</dbReference>
<accession>A0A2D3UZ16</accession>
<feature type="domain" description="C2H2-type" evidence="2">
    <location>
        <begin position="232"/>
        <end position="256"/>
    </location>
</feature>
<evidence type="ECO:0000256" key="1">
    <source>
        <dbReference type="PROSITE-ProRule" id="PRU00042"/>
    </source>
</evidence>
<dbReference type="InterPro" id="IPR013087">
    <property type="entry name" value="Znf_C2H2_type"/>
</dbReference>
<keyword evidence="1" id="KW-0862">Zinc</keyword>
<dbReference type="Gene3D" id="3.30.160.60">
    <property type="entry name" value="Classic Zinc Finger"/>
    <property type="match status" value="1"/>
</dbReference>
<keyword evidence="4" id="KW-1185">Reference proteome</keyword>
<keyword evidence="1" id="KW-0863">Zinc-finger</keyword>
<evidence type="ECO:0000259" key="2">
    <source>
        <dbReference type="PROSITE" id="PS50157"/>
    </source>
</evidence>
<proteinExistence type="predicted"/>
<dbReference type="GeneID" id="35598655"/>
<dbReference type="PROSITE" id="PS50157">
    <property type="entry name" value="ZINC_FINGER_C2H2_2"/>
    <property type="match status" value="1"/>
</dbReference>
<protein>
    <recommendedName>
        <fullName evidence="2">C2H2-type domain-containing protein</fullName>
    </recommendedName>
</protein>
<sequence length="311" mass="33777">MNSRKKKTSTNTLMITAIMRHSMSAKPAMRSFTLHGRLAITWTNTITGESTGVLPAREASRMTTTCKCTWVAPRISHTSLTHARLAISSSYTLSGALSPTFRLIITVDTPPIRVLVSTWIEMITGGRIGVSHASVASRTTTTYSRHLHGSAHYKNSIACPFCKRGFTAASGVANHIETGSCPRATNLNRESVYKAVSARDTCGVITNKFLKWDGAANAEYAATAASWNGHAYECYLCNRDFAALASLNQHLASPVHKQKLYRCFGLGCGKQFAALAPLFNHLESESCGAVRFGNVQKAAGNILTGQRRIEF</sequence>
<dbReference type="STRING" id="112498.A0A2D3UZ16"/>
<dbReference type="PROSITE" id="PS00028">
    <property type="entry name" value="ZINC_FINGER_C2H2_1"/>
    <property type="match status" value="1"/>
</dbReference>
<dbReference type="AlphaFoldDB" id="A0A2D3UZ16"/>
<dbReference type="InterPro" id="IPR036236">
    <property type="entry name" value="Znf_C2H2_sf"/>
</dbReference>
<gene>
    <name evidence="3" type="ORF">RCC_03454</name>
</gene>